<dbReference type="EMBL" id="CP058214">
    <property type="protein sequence ID" value="QPC44958.1"/>
    <property type="molecule type" value="Genomic_DNA"/>
</dbReference>
<gene>
    <name evidence="1" type="ORF">HW532_20995</name>
</gene>
<accession>A0A7S8C7P2</accession>
<name>A0A7S8C7P2_9HYPH</name>
<dbReference type="AlphaFoldDB" id="A0A7S8C7P2"/>
<organism evidence="1 2">
    <name type="scientific">Kaustia mangrovi</name>
    <dbReference type="NCBI Taxonomy" id="2593653"/>
    <lineage>
        <taxon>Bacteria</taxon>
        <taxon>Pseudomonadati</taxon>
        <taxon>Pseudomonadota</taxon>
        <taxon>Alphaproteobacteria</taxon>
        <taxon>Hyphomicrobiales</taxon>
        <taxon>Parvibaculaceae</taxon>
        <taxon>Kaustia</taxon>
    </lineage>
</organism>
<protein>
    <submittedName>
        <fullName evidence="1">Uncharacterized protein</fullName>
    </submittedName>
</protein>
<dbReference type="RefSeq" id="WP_213162331.1">
    <property type="nucleotide sequence ID" value="NZ_CP058214.1"/>
</dbReference>
<reference evidence="1 2" key="1">
    <citation type="submission" date="2020-06" db="EMBL/GenBank/DDBJ databases">
        <title>Genome sequence of 2 isolates from Red Sea Mangroves.</title>
        <authorList>
            <person name="Sefrji F."/>
            <person name="Michoud G."/>
            <person name="Merlino G."/>
            <person name="Daffonchio D."/>
        </authorList>
    </citation>
    <scope>NUCLEOTIDE SEQUENCE [LARGE SCALE GENOMIC DNA]</scope>
    <source>
        <strain evidence="1 2">R1DC25</strain>
    </source>
</reference>
<dbReference type="Proteomes" id="UP000593594">
    <property type="component" value="Chromosome"/>
</dbReference>
<dbReference type="KEGG" id="kmn:HW532_20995"/>
<evidence type="ECO:0000313" key="1">
    <source>
        <dbReference type="EMBL" id="QPC44958.1"/>
    </source>
</evidence>
<keyword evidence="2" id="KW-1185">Reference proteome</keyword>
<evidence type="ECO:0000313" key="2">
    <source>
        <dbReference type="Proteomes" id="UP000593594"/>
    </source>
</evidence>
<sequence>MNRTCINVHNVRVTYDREGITVFDTKSGRVVNASPDILKRHKCIATYVHALCNSSSHDSAVASLNLIDAAVEQANHMRAAYAA</sequence>
<proteinExistence type="predicted"/>